<gene>
    <name evidence="2" type="ORF">CRENBAI_006131</name>
</gene>
<reference evidence="2 3" key="1">
    <citation type="submission" date="2021-06" db="EMBL/GenBank/DDBJ databases">
        <authorList>
            <person name="Palmer J.M."/>
        </authorList>
    </citation>
    <scope>NUCLEOTIDE SEQUENCE [LARGE SCALE GENOMIC DNA]</scope>
    <source>
        <strain evidence="2 3">MEX-2019</strain>
        <tissue evidence="2">Muscle</tissue>
    </source>
</reference>
<feature type="region of interest" description="Disordered" evidence="1">
    <location>
        <begin position="19"/>
        <end position="347"/>
    </location>
</feature>
<feature type="compositionally biased region" description="Polar residues" evidence="1">
    <location>
        <begin position="205"/>
        <end position="216"/>
    </location>
</feature>
<keyword evidence="3" id="KW-1185">Reference proteome</keyword>
<comment type="caution">
    <text evidence="2">The sequence shown here is derived from an EMBL/GenBank/DDBJ whole genome shotgun (WGS) entry which is preliminary data.</text>
</comment>
<evidence type="ECO:0000313" key="2">
    <source>
        <dbReference type="EMBL" id="KAK5616586.1"/>
    </source>
</evidence>
<protein>
    <submittedName>
        <fullName evidence="2">Uncharacterized protein</fullName>
    </submittedName>
</protein>
<dbReference type="EMBL" id="JAHHUM010000880">
    <property type="protein sequence ID" value="KAK5616586.1"/>
    <property type="molecule type" value="Genomic_DNA"/>
</dbReference>
<sequence>MEPSQAMVPPELMPHILPYIGRGTVKTTNPKHTPPTRNHPADKQTPPQCKAEKPGATAEPSDARPACTHVKRRPTASRSKNIPNSHTPARSCPTGKPTPKPTKGREPTEPKPKPTKKPRPVHPEINPGQPARPNHADPSDPPPPDRTGTGVRDRNPDKEPESEPEPPRSRRCSSPPKANHPPPPQKKTYTHPNIRTALRTHKTLDTQVDSAPSPSTDHPPRQQRALLEGESTCNEMVPTHQFRRPLRPPMHRRPLGSCWGARACADPKPQQYTWPDPRPPSPPSPGATRPRNPEPPRSPQTRPGAAWPAAQLTTQAKAPQKHCMQPPDAAPKTYQSPYPVGATALVA</sequence>
<name>A0AAV9S5L4_9TELE</name>
<feature type="compositionally biased region" description="Basic and acidic residues" evidence="1">
    <location>
        <begin position="151"/>
        <end position="168"/>
    </location>
</feature>
<dbReference type="Proteomes" id="UP001311232">
    <property type="component" value="Unassembled WGS sequence"/>
</dbReference>
<feature type="compositionally biased region" description="Basic residues" evidence="1">
    <location>
        <begin position="241"/>
        <end position="254"/>
    </location>
</feature>
<evidence type="ECO:0000256" key="1">
    <source>
        <dbReference type="SAM" id="MobiDB-lite"/>
    </source>
</evidence>
<accession>A0AAV9S5L4</accession>
<feature type="compositionally biased region" description="Polar residues" evidence="1">
    <location>
        <begin position="76"/>
        <end position="88"/>
    </location>
</feature>
<organism evidence="2 3">
    <name type="scientific">Crenichthys baileyi</name>
    <name type="common">White River springfish</name>
    <dbReference type="NCBI Taxonomy" id="28760"/>
    <lineage>
        <taxon>Eukaryota</taxon>
        <taxon>Metazoa</taxon>
        <taxon>Chordata</taxon>
        <taxon>Craniata</taxon>
        <taxon>Vertebrata</taxon>
        <taxon>Euteleostomi</taxon>
        <taxon>Actinopterygii</taxon>
        <taxon>Neopterygii</taxon>
        <taxon>Teleostei</taxon>
        <taxon>Neoteleostei</taxon>
        <taxon>Acanthomorphata</taxon>
        <taxon>Ovalentaria</taxon>
        <taxon>Atherinomorphae</taxon>
        <taxon>Cyprinodontiformes</taxon>
        <taxon>Goodeidae</taxon>
        <taxon>Crenichthys</taxon>
    </lineage>
</organism>
<dbReference type="PRINTS" id="PR01217">
    <property type="entry name" value="PRICHEXTENSN"/>
</dbReference>
<dbReference type="AlphaFoldDB" id="A0AAV9S5L4"/>
<proteinExistence type="predicted"/>
<evidence type="ECO:0000313" key="3">
    <source>
        <dbReference type="Proteomes" id="UP001311232"/>
    </source>
</evidence>
<feature type="compositionally biased region" description="Pro residues" evidence="1">
    <location>
        <begin position="276"/>
        <end position="285"/>
    </location>
</feature>
<feature type="compositionally biased region" description="Basic and acidic residues" evidence="1">
    <location>
        <begin position="103"/>
        <end position="112"/>
    </location>
</feature>